<feature type="chain" id="PRO_5011475824" evidence="2">
    <location>
        <begin position="40"/>
        <end position="501"/>
    </location>
</feature>
<keyword evidence="2" id="KW-0732">Signal</keyword>
<dbReference type="AlphaFoldDB" id="A0A1I3F4H2"/>
<feature type="signal peptide" evidence="2">
    <location>
        <begin position="1"/>
        <end position="39"/>
    </location>
</feature>
<accession>A0A1I3F4H2</accession>
<dbReference type="GO" id="GO:0016641">
    <property type="term" value="F:oxidoreductase activity, acting on the CH-NH2 group of donors, oxygen as acceptor"/>
    <property type="evidence" value="ECO:0007669"/>
    <property type="project" value="InterPro"/>
</dbReference>
<keyword evidence="4" id="KW-1185">Reference proteome</keyword>
<dbReference type="Proteomes" id="UP000198649">
    <property type="component" value="Unassembled WGS sequence"/>
</dbReference>
<dbReference type="STRING" id="1005945.SAMN05216561_104222"/>
<gene>
    <name evidence="3" type="ORF">SAMN05216561_104222</name>
</gene>
<dbReference type="OrthoDB" id="914406at2"/>
<reference evidence="3 4" key="1">
    <citation type="submission" date="2016-10" db="EMBL/GenBank/DDBJ databases">
        <authorList>
            <person name="de Groot N.N."/>
        </authorList>
    </citation>
    <scope>NUCLEOTIDE SEQUENCE [LARGE SCALE GENOMIC DNA]</scope>
    <source>
        <strain evidence="3 4">CGMCC 1.11156</strain>
    </source>
</reference>
<name>A0A1I3F4H2_9ACTN</name>
<dbReference type="InterPro" id="IPR001695">
    <property type="entry name" value="Lysyl_oxidase"/>
</dbReference>
<evidence type="ECO:0000313" key="3">
    <source>
        <dbReference type="EMBL" id="SFI06050.1"/>
    </source>
</evidence>
<feature type="region of interest" description="Disordered" evidence="1">
    <location>
        <begin position="242"/>
        <end position="268"/>
    </location>
</feature>
<sequence length="501" mass="53958">MPRTSPRSSPGTALRTAGLAVLALTLPALPALTSGAADAAPTAQAASQRTAGDAPVTLWSPDRIEAPSYGGRVYTDLGLRLVARDQPFELWSTRTGYDQEIRTVWRSGTGDVALPAGSMSTFSGLRHFLKLSFDPVKTGPTTTMVQGGCLSGFAERVSPDAPATSDYPRSCYYNPYAIGSVQGVQAGWATPVFNTYKPLRLVPGRYDVTAAIGAPYTKAFGLSAAEASRTFTLVVTKEDYSNERRRTTERGVAAPAGHEPTQAADGEIAATRPDLRSLPAWGIQVSPNGTFLQFSATVWNGGDSPLVVDGFRKEGEDEMEGYQYFFDADGAQTGYQRVGRFHWDEKPTHQHWHFKDFASYTLLNSDKTAIVKSRKESFCLANTDAVDTTVPSAVWNPENTDLSTACGDYGSLSIREVLASGWGDTYAQFRAGQSFNLDGLPNGTYYIEVKANPRGKLVEASTDNNVALRRIVIAGLPDARTVKVPQIGLVVEPRQGGRGGF</sequence>
<protein>
    <submittedName>
        <fullName evidence="3">Lysyl oxidase</fullName>
    </submittedName>
</protein>
<dbReference type="RefSeq" id="WP_091111580.1">
    <property type="nucleotide sequence ID" value="NZ_BKAF01000009.1"/>
</dbReference>
<proteinExistence type="predicted"/>
<evidence type="ECO:0000256" key="1">
    <source>
        <dbReference type="SAM" id="MobiDB-lite"/>
    </source>
</evidence>
<dbReference type="EMBL" id="FOQG01000004">
    <property type="protein sequence ID" value="SFI06050.1"/>
    <property type="molecule type" value="Genomic_DNA"/>
</dbReference>
<dbReference type="GO" id="GO:0005507">
    <property type="term" value="F:copper ion binding"/>
    <property type="evidence" value="ECO:0007669"/>
    <property type="project" value="InterPro"/>
</dbReference>
<dbReference type="Pfam" id="PF01186">
    <property type="entry name" value="Lysyl_oxidase"/>
    <property type="match status" value="1"/>
</dbReference>
<evidence type="ECO:0000256" key="2">
    <source>
        <dbReference type="SAM" id="SignalP"/>
    </source>
</evidence>
<organism evidence="3 4">
    <name type="scientific">Nocardioides psychrotolerans</name>
    <dbReference type="NCBI Taxonomy" id="1005945"/>
    <lineage>
        <taxon>Bacteria</taxon>
        <taxon>Bacillati</taxon>
        <taxon>Actinomycetota</taxon>
        <taxon>Actinomycetes</taxon>
        <taxon>Propionibacteriales</taxon>
        <taxon>Nocardioidaceae</taxon>
        <taxon>Nocardioides</taxon>
    </lineage>
</organism>
<evidence type="ECO:0000313" key="4">
    <source>
        <dbReference type="Proteomes" id="UP000198649"/>
    </source>
</evidence>